<dbReference type="PANTHER" id="PTHR42899">
    <property type="entry name" value="SPERMATOGENESIS-ASSOCIATED PROTEIN 20"/>
    <property type="match status" value="1"/>
</dbReference>
<dbReference type="SUPFAM" id="SSF48208">
    <property type="entry name" value="Six-hairpin glycosidases"/>
    <property type="match status" value="1"/>
</dbReference>
<organism evidence="2 3">
    <name type="scientific">Denitromonas halophila</name>
    <dbReference type="NCBI Taxonomy" id="1629404"/>
    <lineage>
        <taxon>Bacteria</taxon>
        <taxon>Pseudomonadati</taxon>
        <taxon>Pseudomonadota</taxon>
        <taxon>Betaproteobacteria</taxon>
        <taxon>Rhodocyclales</taxon>
        <taxon>Zoogloeaceae</taxon>
        <taxon>Denitromonas</taxon>
    </lineage>
</organism>
<dbReference type="AlphaFoldDB" id="A0A557R2I4"/>
<dbReference type="PIRSF" id="PIRSF006402">
    <property type="entry name" value="UCP006402_thioredoxin"/>
    <property type="match status" value="1"/>
</dbReference>
<proteinExistence type="predicted"/>
<evidence type="ECO:0000313" key="3">
    <source>
        <dbReference type="Proteomes" id="UP000319502"/>
    </source>
</evidence>
<dbReference type="InterPro" id="IPR004879">
    <property type="entry name" value="Ssp411-like_TRX"/>
</dbReference>
<gene>
    <name evidence="2" type="ORF">FHP91_01280</name>
</gene>
<protein>
    <submittedName>
        <fullName evidence="2">Thioredoxin domain-containing protein</fullName>
    </submittedName>
</protein>
<dbReference type="CDD" id="cd02955">
    <property type="entry name" value="SSP411"/>
    <property type="match status" value="1"/>
</dbReference>
<comment type="caution">
    <text evidence="2">The sequence shown here is derived from an EMBL/GenBank/DDBJ whole genome shotgun (WGS) entry which is preliminary data.</text>
</comment>
<evidence type="ECO:0000259" key="1">
    <source>
        <dbReference type="Pfam" id="PF03190"/>
    </source>
</evidence>
<dbReference type="Pfam" id="PF03190">
    <property type="entry name" value="Thioredox_DsbH"/>
    <property type="match status" value="1"/>
</dbReference>
<reference evidence="2 3" key="1">
    <citation type="submission" date="2019-07" db="EMBL/GenBank/DDBJ databases">
        <title>The pathways for chlorine oxyanion respiration interact through the shared metabolite chlorate.</title>
        <authorList>
            <person name="Barnum T.P."/>
            <person name="Cheng Y."/>
            <person name="Hill K.A."/>
            <person name="Lucas L.N."/>
            <person name="Carlson H.K."/>
            <person name="Coates J.D."/>
        </authorList>
    </citation>
    <scope>NUCLEOTIDE SEQUENCE [LARGE SCALE GENOMIC DNA]</scope>
    <source>
        <strain evidence="2 3">SFB-3</strain>
    </source>
</reference>
<dbReference type="InterPro" id="IPR012341">
    <property type="entry name" value="6hp_glycosidase-like_sf"/>
</dbReference>
<dbReference type="Gene3D" id="3.40.30.10">
    <property type="entry name" value="Glutaredoxin"/>
    <property type="match status" value="1"/>
</dbReference>
<dbReference type="PANTHER" id="PTHR42899:SF1">
    <property type="entry name" value="SPERMATOGENESIS-ASSOCIATED PROTEIN 20"/>
    <property type="match status" value="1"/>
</dbReference>
<dbReference type="InterPro" id="IPR008928">
    <property type="entry name" value="6-hairpin_glycosidase_sf"/>
</dbReference>
<dbReference type="Proteomes" id="UP000319502">
    <property type="component" value="Unassembled WGS sequence"/>
</dbReference>
<feature type="domain" description="Spermatogenesis-associated protein 20-like TRX" evidence="1">
    <location>
        <begin position="7"/>
        <end position="169"/>
    </location>
</feature>
<dbReference type="SUPFAM" id="SSF52833">
    <property type="entry name" value="Thioredoxin-like"/>
    <property type="match status" value="1"/>
</dbReference>
<accession>A0A557R2I4</accession>
<keyword evidence="3" id="KW-1185">Reference proteome</keyword>
<dbReference type="GO" id="GO:0005975">
    <property type="term" value="P:carbohydrate metabolic process"/>
    <property type="evidence" value="ECO:0007669"/>
    <property type="project" value="InterPro"/>
</dbReference>
<dbReference type="OrthoDB" id="9762614at2"/>
<sequence>MAEIAMTNRLAQELSPYLRQHAENPVHWQPWDDAALAQARAEDKPILLSIGYSACHWCHVMAHESFEEAATAEVMNRLFVNIKVDREERPDLDHIYQSAHQMLSGHAGGWPLTVFLTPEGTPFYTGTYFPPSPRHGLPGFVDLMERVAAGWATQREAIGKQNQQLRAALAETSRVGNVDADQFDERPVRDACDGMEAAFDMDNGGFGKAPKFPHPSDLTLLLHRYRCAGNASAGAMVRLTLQRMAEGGIYDQLGGGFCRYSVDERWEIPHFEKMLYDNGPLLALYAEAAVCWDEPRFRQVAEDTAAWALREMRAPEGAFWSALDADSEGEEGRFYVWTRDAVKAAVAPEDRVFALAVFGMEGMPNFEGHAWHLTLRKPLDEIAGEVGMAPELAAAALTRVRAALLAARDQRVRPGLDDKILTAWNGLMVHGLARAGRLLDRPDWIVAGQTAMDFIRTRLWDGERLHASWSGAQPRLNGYLDDYAFALAALVELLQAEWRSEDAAFARLLADALLARFGDENAGGFYFTSADHEVLLHRPRTGHDGATPSGNGVAARALQQLGHLLGEPRYLAASTACLRAFYVGMCQSAMGYGSLHVALAEWLTPPRVVVLRGPQRECDAWARQAASLADPATLVLSVGERDDLPPVLAKPIENHVNAWVCSGVECLSPIDDWVRLADELGG</sequence>
<name>A0A557R2I4_9RHOO</name>
<evidence type="ECO:0000313" key="2">
    <source>
        <dbReference type="EMBL" id="TVO59377.1"/>
    </source>
</evidence>
<dbReference type="InterPro" id="IPR024705">
    <property type="entry name" value="Ssp411"/>
</dbReference>
<dbReference type="Gene3D" id="1.50.10.10">
    <property type="match status" value="1"/>
</dbReference>
<dbReference type="EMBL" id="VMNK01000002">
    <property type="protein sequence ID" value="TVO59377.1"/>
    <property type="molecule type" value="Genomic_DNA"/>
</dbReference>
<dbReference type="InterPro" id="IPR036249">
    <property type="entry name" value="Thioredoxin-like_sf"/>
</dbReference>